<evidence type="ECO:0000313" key="6">
    <source>
        <dbReference type="EMBL" id="RSV02988.1"/>
    </source>
</evidence>
<comment type="similarity">
    <text evidence="1">Belongs to the TrbG/VirB9 family.</text>
</comment>
<keyword evidence="7" id="KW-1185">Reference proteome</keyword>
<protein>
    <submittedName>
        <fullName evidence="5">P-type conjugative transfer protein TrbG</fullName>
    </submittedName>
</protein>
<evidence type="ECO:0000256" key="1">
    <source>
        <dbReference type="ARBA" id="ARBA00006135"/>
    </source>
</evidence>
<dbReference type="STRING" id="93064.BRX40_06135"/>
<evidence type="ECO:0000256" key="4">
    <source>
        <dbReference type="SAM" id="SignalP"/>
    </source>
</evidence>
<organism evidence="5 7">
    <name type="scientific">Sphingomonas koreensis</name>
    <dbReference type="NCBI Taxonomy" id="93064"/>
    <lineage>
        <taxon>Bacteria</taxon>
        <taxon>Pseudomonadati</taxon>
        <taxon>Pseudomonadota</taxon>
        <taxon>Alphaproteobacteria</taxon>
        <taxon>Sphingomonadales</taxon>
        <taxon>Sphingomonadaceae</taxon>
        <taxon>Sphingomonas</taxon>
    </lineage>
</organism>
<reference evidence="7" key="2">
    <citation type="submission" date="2016-12" db="EMBL/GenBank/DDBJ databases">
        <title>Whole genome sequencing of Sphingomonas sp. ABOJV.</title>
        <authorList>
            <person name="Conlan S."/>
            <person name="Thomas P.J."/>
            <person name="Mullikin J."/>
            <person name="Palmore T.N."/>
            <person name="Frank K.M."/>
            <person name="Segre J.A."/>
        </authorList>
    </citation>
    <scope>NUCLEOTIDE SEQUENCE [LARGE SCALE GENOMIC DNA]</scope>
    <source>
        <strain evidence="7">ABOJV</strain>
    </source>
</reference>
<reference evidence="5" key="1">
    <citation type="submission" date="2016-12" db="EMBL/GenBank/DDBJ databases">
        <title>Whole genome sequencing of Sphingomonas koreensis.</title>
        <authorList>
            <person name="Conlan S."/>
            <person name="Thomas P.J."/>
            <person name="Mullikin J."/>
            <person name="Palmore T.N."/>
            <person name="Frank K.M."/>
            <person name="Segre J.A."/>
        </authorList>
    </citation>
    <scope>NUCLEOTIDE SEQUENCE</scope>
    <source>
        <strain evidence="5">ABOJV</strain>
    </source>
</reference>
<sequence length="340" mass="36472">MTRMSARHAASAVMLLSATALAGCATSSAKAPSIAYDDPPREIAATPAAQPPRVVEVVTIPEPLPLPGQLKPVTQSASPREATDPRRRVGAANAAARVQPTRDGYVNAIQQYPWTEGALYQVYTAPGQVTDIALQEGEQLVGPGPVAAGDTVRWIIGDTVSGSGATARVHILAKPTRPDIFTNLVINTDRRTYHIELRATASTYMASVSWTYPQDALIALRGANAAAAASAPVATGIDIAALNFRYRIEGDRVPWKPVRAFDDSAQVFIEFPAGISQGEMPPLFVTGAAGDAELVNYRVQGRYMVVDRLFASAELRLSDKRTERRVRIVRDGADTSRRGR</sequence>
<proteinExistence type="inferred from homology"/>
<dbReference type="InterPro" id="IPR038161">
    <property type="entry name" value="VirB9/CagX/TrbG_C_sf"/>
</dbReference>
<dbReference type="EMBL" id="CP018820">
    <property type="protein sequence ID" value="APR52069.1"/>
    <property type="molecule type" value="Genomic_DNA"/>
</dbReference>
<feature type="region of interest" description="Disordered" evidence="3">
    <location>
        <begin position="65"/>
        <end position="96"/>
    </location>
</feature>
<dbReference type="NCBIfam" id="TIGR02775">
    <property type="entry name" value="TrbG_Ti"/>
    <property type="match status" value="1"/>
</dbReference>
<dbReference type="Proteomes" id="UP000286681">
    <property type="component" value="Unassembled WGS sequence"/>
</dbReference>
<dbReference type="Proteomes" id="UP000185161">
    <property type="component" value="Chromosome"/>
</dbReference>
<dbReference type="EMBL" id="QQWO01000008">
    <property type="protein sequence ID" value="RSV02988.1"/>
    <property type="molecule type" value="Genomic_DNA"/>
</dbReference>
<evidence type="ECO:0000256" key="2">
    <source>
        <dbReference type="ARBA" id="ARBA00022729"/>
    </source>
</evidence>
<dbReference type="PROSITE" id="PS51257">
    <property type="entry name" value="PROKAR_LIPOPROTEIN"/>
    <property type="match status" value="1"/>
</dbReference>
<dbReference type="InterPro" id="IPR014142">
    <property type="entry name" value="TrbG_Ti"/>
</dbReference>
<dbReference type="Pfam" id="PF03524">
    <property type="entry name" value="CagX"/>
    <property type="match status" value="1"/>
</dbReference>
<dbReference type="GeneID" id="44132130"/>
<dbReference type="AlphaFoldDB" id="A0A1L6J846"/>
<evidence type="ECO:0000313" key="8">
    <source>
        <dbReference type="Proteomes" id="UP000286681"/>
    </source>
</evidence>
<dbReference type="OrthoDB" id="9815808at2"/>
<dbReference type="RefSeq" id="WP_060977349.1">
    <property type="nucleotide sequence ID" value="NZ_CP018820.1"/>
</dbReference>
<dbReference type="InterPro" id="IPR010258">
    <property type="entry name" value="Conjugal_tfr_TrbG/VirB9/CagX"/>
</dbReference>
<evidence type="ECO:0000313" key="7">
    <source>
        <dbReference type="Proteomes" id="UP000185161"/>
    </source>
</evidence>
<feature type="chain" id="PRO_5041797824" evidence="4">
    <location>
        <begin position="23"/>
        <end position="340"/>
    </location>
</feature>
<feature type="signal peptide" evidence="4">
    <location>
        <begin position="1"/>
        <end position="22"/>
    </location>
</feature>
<dbReference type="Gene3D" id="2.60.40.2500">
    <property type="match status" value="1"/>
</dbReference>
<name>A0A1L6J846_9SPHN</name>
<dbReference type="CDD" id="cd06911">
    <property type="entry name" value="VirB9_CagX_TrbG"/>
    <property type="match status" value="1"/>
</dbReference>
<accession>A0A1L6J846</accession>
<keyword evidence="2 4" id="KW-0732">Signal</keyword>
<dbReference type="InterPro" id="IPR033645">
    <property type="entry name" value="VirB9/CagX/TrbG_C"/>
</dbReference>
<evidence type="ECO:0000313" key="5">
    <source>
        <dbReference type="EMBL" id="APR52069.1"/>
    </source>
</evidence>
<dbReference type="KEGG" id="skr:BRX40_06135"/>
<reference evidence="6 8" key="3">
    <citation type="submission" date="2018-07" db="EMBL/GenBank/DDBJ databases">
        <title>Genomic and Epidemiologic Investigation of an Indolent Hospital Outbreak.</title>
        <authorList>
            <person name="Johnson R.C."/>
            <person name="Deming C."/>
            <person name="Conlan S."/>
            <person name="Zellmer C.J."/>
            <person name="Michelin A.V."/>
            <person name="Lee-Lin S."/>
            <person name="Thomas P.J."/>
            <person name="Park M."/>
            <person name="Weingarten R.A."/>
            <person name="Less J."/>
            <person name="Dekker J.P."/>
            <person name="Frank K.M."/>
            <person name="Musser K.A."/>
            <person name="Mcquiston J.R."/>
            <person name="Henderson D.K."/>
            <person name="Lau A.F."/>
            <person name="Palmore T.N."/>
            <person name="Segre J.A."/>
        </authorList>
    </citation>
    <scope>NUCLEOTIDE SEQUENCE [LARGE SCALE GENOMIC DNA]</scope>
    <source>
        <strain evidence="6 8">SK-NIH.Env10_0317</strain>
    </source>
</reference>
<gene>
    <name evidence="6" type="primary">trbG</name>
    <name evidence="5" type="ORF">BRX40_06135</name>
    <name evidence="6" type="ORF">CA257_10870</name>
</gene>
<evidence type="ECO:0000256" key="3">
    <source>
        <dbReference type="SAM" id="MobiDB-lite"/>
    </source>
</evidence>